<dbReference type="EMBL" id="DTLI01000200">
    <property type="protein sequence ID" value="HHS52873.1"/>
    <property type="molecule type" value="Genomic_DNA"/>
</dbReference>
<name>A0A7C6AAH8_UNCW3</name>
<evidence type="ECO:0000313" key="1">
    <source>
        <dbReference type="EMBL" id="HHS52873.1"/>
    </source>
</evidence>
<organism evidence="1">
    <name type="scientific">candidate division WOR-3 bacterium</name>
    <dbReference type="NCBI Taxonomy" id="2052148"/>
    <lineage>
        <taxon>Bacteria</taxon>
        <taxon>Bacteria division WOR-3</taxon>
    </lineage>
</organism>
<protein>
    <submittedName>
        <fullName evidence="1">Uncharacterized protein</fullName>
    </submittedName>
</protein>
<sequence>MEKAKKEHCPKCKGTMMINNVYVKTGENIKIYVECANCHSFVARYSLLTYTSDKPYEILLQKLKCLEYRSGKKALRELEEFDRCVESEFKVVKSLAEQEEAKTVEDLIKEKWEERE</sequence>
<reference evidence="1" key="1">
    <citation type="journal article" date="2020" name="mSystems">
        <title>Genome- and Community-Level Interaction Insights into Carbon Utilization and Element Cycling Functions of Hydrothermarchaeota in Hydrothermal Sediment.</title>
        <authorList>
            <person name="Zhou Z."/>
            <person name="Liu Y."/>
            <person name="Xu W."/>
            <person name="Pan J."/>
            <person name="Luo Z.H."/>
            <person name="Li M."/>
        </authorList>
    </citation>
    <scope>NUCLEOTIDE SEQUENCE [LARGE SCALE GENOMIC DNA]</scope>
    <source>
        <strain evidence="1">SpSt-876</strain>
    </source>
</reference>
<proteinExistence type="predicted"/>
<accession>A0A7C6AAH8</accession>
<comment type="caution">
    <text evidence="1">The sequence shown here is derived from an EMBL/GenBank/DDBJ whole genome shotgun (WGS) entry which is preliminary data.</text>
</comment>
<dbReference type="AlphaFoldDB" id="A0A7C6AAH8"/>
<gene>
    <name evidence="1" type="ORF">ENW73_08475</name>
</gene>